<proteinExistence type="predicted"/>
<dbReference type="Pfam" id="PF03435">
    <property type="entry name" value="Sacchrp_dh_NADP"/>
    <property type="match status" value="1"/>
</dbReference>
<dbReference type="InterPro" id="IPR032095">
    <property type="entry name" value="Sacchrp_dh-like_C"/>
</dbReference>
<dbReference type="PANTHER" id="PTHR43796">
    <property type="entry name" value="CARBOXYNORSPERMIDINE SYNTHASE"/>
    <property type="match status" value="1"/>
</dbReference>
<sequence>MGANILVLGGCGAMGSEATRDLVETSDASAIVVADVDLPKAEAFCRELGDKRLSAVAVDVTDPAALRSLFETADFVVNCTSNKFGVPIVEAAIASRRSMLDLGGLQNTPKQLALDSAAREAGITVLLGCGATPGVSNICARQAASHMDVLEEVHIAFASFRAIALAPGVLHTILTEFSPATKRFYYESGEFVEVPPFAGARVVTFPAPVGDLETYFVPHSETFTLPRYFGGGLRRVDVRGSWRPPTMNALRVFNDLGLSEHAPEFLRDHLMAHTPRTDDEEWAFLVQTECSGRRGDERIVATYDLTHPPRSEWQHAATAKVTGIPASIGAQLLLAGQGTRTGVMGCEECFEPVLFFAELARRKIFLHERVVSERTYTQAAPAPALV</sequence>
<evidence type="ECO:0000313" key="4">
    <source>
        <dbReference type="Proteomes" id="UP000703893"/>
    </source>
</evidence>
<dbReference type="InterPro" id="IPR036291">
    <property type="entry name" value="NAD(P)-bd_dom_sf"/>
</dbReference>
<dbReference type="Gene3D" id="3.40.50.720">
    <property type="entry name" value="NAD(P)-binding Rossmann-like Domain"/>
    <property type="match status" value="2"/>
</dbReference>
<dbReference type="InterPro" id="IPR005097">
    <property type="entry name" value="Sacchrp_dh_NADP-bd"/>
</dbReference>
<dbReference type="Proteomes" id="UP000703893">
    <property type="component" value="Unassembled WGS sequence"/>
</dbReference>
<comment type="caution">
    <text evidence="3">The sequence shown here is derived from an EMBL/GenBank/DDBJ whole genome shotgun (WGS) entry which is preliminary data.</text>
</comment>
<name>A0A937X3Q0_9BACT</name>
<dbReference type="Pfam" id="PF16653">
    <property type="entry name" value="Sacchrp_dh_C"/>
    <property type="match status" value="1"/>
</dbReference>
<feature type="domain" description="Saccharopine dehydrogenase NADP binding" evidence="1">
    <location>
        <begin position="5"/>
        <end position="126"/>
    </location>
</feature>
<gene>
    <name evidence="3" type="ORF">FJZ00_00575</name>
</gene>
<evidence type="ECO:0000313" key="3">
    <source>
        <dbReference type="EMBL" id="MBM3273615.1"/>
    </source>
</evidence>
<feature type="domain" description="Saccharopine dehydrogenase-like C-terminal" evidence="2">
    <location>
        <begin position="130"/>
        <end position="362"/>
    </location>
</feature>
<organism evidence="3 4">
    <name type="scientific">Candidatus Tanganyikabacteria bacterium</name>
    <dbReference type="NCBI Taxonomy" id="2961651"/>
    <lineage>
        <taxon>Bacteria</taxon>
        <taxon>Bacillati</taxon>
        <taxon>Candidatus Sericytochromatia</taxon>
        <taxon>Candidatus Tanganyikabacteria</taxon>
    </lineage>
</organism>
<evidence type="ECO:0000259" key="2">
    <source>
        <dbReference type="Pfam" id="PF16653"/>
    </source>
</evidence>
<dbReference type="Gene3D" id="3.30.360.10">
    <property type="entry name" value="Dihydrodipicolinate Reductase, domain 2"/>
    <property type="match status" value="1"/>
</dbReference>
<accession>A0A937X3Q0</accession>
<protein>
    <submittedName>
        <fullName evidence="3">Saccharopine dehydrogenase NADP-binding domain-containing protein</fullName>
    </submittedName>
</protein>
<evidence type="ECO:0000259" key="1">
    <source>
        <dbReference type="Pfam" id="PF03435"/>
    </source>
</evidence>
<dbReference type="SUPFAM" id="SSF51735">
    <property type="entry name" value="NAD(P)-binding Rossmann-fold domains"/>
    <property type="match status" value="1"/>
</dbReference>
<dbReference type="AlphaFoldDB" id="A0A937X3Q0"/>
<dbReference type="EMBL" id="VGJX01000014">
    <property type="protein sequence ID" value="MBM3273615.1"/>
    <property type="molecule type" value="Genomic_DNA"/>
</dbReference>
<reference evidence="3 4" key="1">
    <citation type="submission" date="2019-03" db="EMBL/GenBank/DDBJ databases">
        <title>Lake Tanganyika Metagenome-Assembled Genomes (MAGs).</title>
        <authorList>
            <person name="Tran P."/>
        </authorList>
    </citation>
    <scope>NUCLEOTIDE SEQUENCE [LARGE SCALE GENOMIC DNA]</scope>
    <source>
        <strain evidence="3">K_DeepCast_65m_m2_236</strain>
    </source>
</reference>
<dbReference type="PANTHER" id="PTHR43796:SF2">
    <property type="entry name" value="CARBOXYNORSPERMIDINE SYNTHASE"/>
    <property type="match status" value="1"/>
</dbReference>